<dbReference type="SMART" id="SM00849">
    <property type="entry name" value="Lactamase_B"/>
    <property type="match status" value="1"/>
</dbReference>
<dbReference type="CDD" id="cd07715">
    <property type="entry name" value="TaR3-like_MBL-fold"/>
    <property type="match status" value="1"/>
</dbReference>
<name>A0A3B0S6N1_9ZZZZ</name>
<protein>
    <submittedName>
        <fullName evidence="2">Metal-dependent hydrolases of the beta-lactamase superfamily I</fullName>
    </submittedName>
</protein>
<dbReference type="Gene3D" id="3.60.15.10">
    <property type="entry name" value="Ribonuclease Z/Hydroxyacylglutathione hydrolase-like"/>
    <property type="match status" value="1"/>
</dbReference>
<feature type="domain" description="Metallo-beta-lactamase" evidence="1">
    <location>
        <begin position="30"/>
        <end position="219"/>
    </location>
</feature>
<evidence type="ECO:0000259" key="1">
    <source>
        <dbReference type="SMART" id="SM00849"/>
    </source>
</evidence>
<dbReference type="AlphaFoldDB" id="A0A3B0S6N1"/>
<sequence>MPDKEFYVKFWGVRGSVPVSGRSTCEYGGNTSCLEIGCGERLIMLDAGSGAFLFGKSLKNQKVGEIDVLFSHCHYDHIEGAPFFEPAYCNNWKIRYWSGHLFGTMTTEQMIETYMRRPYFPVGPEIFDSQASYHDFKPGSVLELGDGIVVRTTSLNHPDGAVGYRVEYDGRSICYVTDMEHTDGEPPQELCDLVRDAGILIYDAMYDDDKFEKYKGFGHSTWQEGARLSDKCNVGQYVAFHHQPAHDDLTLNEISRKLEIRRPGSVLAREGAVLRPKK</sequence>
<evidence type="ECO:0000313" key="2">
    <source>
        <dbReference type="EMBL" id="VAV96496.1"/>
    </source>
</evidence>
<gene>
    <name evidence="2" type="ORF">MNBD_ALPHA08-745</name>
</gene>
<dbReference type="EMBL" id="UOEC01000132">
    <property type="protein sequence ID" value="VAV96496.1"/>
    <property type="molecule type" value="Genomic_DNA"/>
</dbReference>
<reference evidence="2" key="1">
    <citation type="submission" date="2018-06" db="EMBL/GenBank/DDBJ databases">
        <authorList>
            <person name="Zhirakovskaya E."/>
        </authorList>
    </citation>
    <scope>NUCLEOTIDE SEQUENCE</scope>
</reference>
<keyword evidence="2" id="KW-0378">Hydrolase</keyword>
<dbReference type="GO" id="GO:0016787">
    <property type="term" value="F:hydrolase activity"/>
    <property type="evidence" value="ECO:0007669"/>
    <property type="project" value="UniProtKB-KW"/>
</dbReference>
<proteinExistence type="predicted"/>
<dbReference type="InterPro" id="IPR001279">
    <property type="entry name" value="Metallo-B-lactamas"/>
</dbReference>
<dbReference type="Pfam" id="PF12706">
    <property type="entry name" value="Lactamase_B_2"/>
    <property type="match status" value="1"/>
</dbReference>
<dbReference type="InterPro" id="IPR036866">
    <property type="entry name" value="RibonucZ/Hydroxyglut_hydro"/>
</dbReference>
<accession>A0A3B0S6N1</accession>
<dbReference type="SUPFAM" id="SSF56281">
    <property type="entry name" value="Metallo-hydrolase/oxidoreductase"/>
    <property type="match status" value="1"/>
</dbReference>
<organism evidence="2">
    <name type="scientific">hydrothermal vent metagenome</name>
    <dbReference type="NCBI Taxonomy" id="652676"/>
    <lineage>
        <taxon>unclassified sequences</taxon>
        <taxon>metagenomes</taxon>
        <taxon>ecological metagenomes</taxon>
    </lineage>
</organism>